<evidence type="ECO:0000313" key="2">
    <source>
        <dbReference type="Proteomes" id="UP000613580"/>
    </source>
</evidence>
<evidence type="ECO:0000313" key="1">
    <source>
        <dbReference type="EMBL" id="KAF7318797.1"/>
    </source>
</evidence>
<protein>
    <submittedName>
        <fullName evidence="1">Uncharacterized protein</fullName>
    </submittedName>
</protein>
<proteinExistence type="predicted"/>
<reference evidence="1" key="1">
    <citation type="submission" date="2020-05" db="EMBL/GenBank/DDBJ databases">
        <title>Mycena genomes resolve the evolution of fungal bioluminescence.</title>
        <authorList>
            <person name="Tsai I.J."/>
        </authorList>
    </citation>
    <scope>NUCLEOTIDE SEQUENCE</scope>
    <source>
        <strain evidence="1">110903Hualien_Pintung</strain>
    </source>
</reference>
<keyword evidence="2" id="KW-1185">Reference proteome</keyword>
<dbReference type="Proteomes" id="UP000613580">
    <property type="component" value="Unassembled WGS sequence"/>
</dbReference>
<organism evidence="1 2">
    <name type="scientific">Mycena chlorophos</name>
    <name type="common">Agaric fungus</name>
    <name type="synonym">Agaricus chlorophos</name>
    <dbReference type="NCBI Taxonomy" id="658473"/>
    <lineage>
        <taxon>Eukaryota</taxon>
        <taxon>Fungi</taxon>
        <taxon>Dikarya</taxon>
        <taxon>Basidiomycota</taxon>
        <taxon>Agaricomycotina</taxon>
        <taxon>Agaricomycetes</taxon>
        <taxon>Agaricomycetidae</taxon>
        <taxon>Agaricales</taxon>
        <taxon>Marasmiineae</taxon>
        <taxon>Mycenaceae</taxon>
        <taxon>Mycena</taxon>
    </lineage>
</organism>
<dbReference type="EMBL" id="JACAZE010000003">
    <property type="protein sequence ID" value="KAF7318797.1"/>
    <property type="molecule type" value="Genomic_DNA"/>
</dbReference>
<dbReference type="AlphaFoldDB" id="A0A8H6WIF2"/>
<comment type="caution">
    <text evidence="1">The sequence shown here is derived from an EMBL/GenBank/DDBJ whole genome shotgun (WGS) entry which is preliminary data.</text>
</comment>
<accession>A0A8H6WIF2</accession>
<sequence>MTVESQLAGLLNETGSEDDGLPIRELHKFVIQERQPHKKSRPLDFYALLGKITTEDLAQVSIRGTVVGSSDNPESYAVSLAPEVFSILHINEPDQVDSSIYVRTAHAWYRLMEASATYAAEWALYLRTHRLVVQLIRRAFEDSALTFAEWMEERDAAEEDGELFLASGTTLVQVVTLLEMAVVNAPAHAAEVLKTSSLISHF</sequence>
<name>A0A8H6WIF2_MYCCL</name>
<gene>
    <name evidence="1" type="ORF">HMN09_00215000</name>
</gene>